<dbReference type="InterPro" id="IPR036291">
    <property type="entry name" value="NAD(P)-bd_dom_sf"/>
</dbReference>
<name>X1C6T1_9ZZZZ</name>
<dbReference type="GO" id="GO:0051287">
    <property type="term" value="F:NAD binding"/>
    <property type="evidence" value="ECO:0007669"/>
    <property type="project" value="InterPro"/>
</dbReference>
<dbReference type="Gene3D" id="3.40.50.720">
    <property type="entry name" value="NAD(P)-binding Rossmann-like Domain"/>
    <property type="match status" value="2"/>
</dbReference>
<dbReference type="EMBL" id="BART01010464">
    <property type="protein sequence ID" value="GAG88992.1"/>
    <property type="molecule type" value="Genomic_DNA"/>
</dbReference>
<dbReference type="AlphaFoldDB" id="X1C6T1"/>
<evidence type="ECO:0008006" key="7">
    <source>
        <dbReference type="Google" id="ProtNLM"/>
    </source>
</evidence>
<dbReference type="InterPro" id="IPR006140">
    <property type="entry name" value="D-isomer_DH_NAD-bd"/>
</dbReference>
<dbReference type="PANTHER" id="PTHR43761">
    <property type="entry name" value="D-ISOMER SPECIFIC 2-HYDROXYACID DEHYDROGENASE FAMILY PROTEIN (AFU_ORTHOLOGUE AFUA_1G13630)"/>
    <property type="match status" value="1"/>
</dbReference>
<evidence type="ECO:0000259" key="4">
    <source>
        <dbReference type="Pfam" id="PF00389"/>
    </source>
</evidence>
<feature type="non-terminal residue" evidence="6">
    <location>
        <position position="1"/>
    </location>
</feature>
<dbReference type="InterPro" id="IPR029752">
    <property type="entry name" value="D-isomer_DH_CS1"/>
</dbReference>
<keyword evidence="2" id="KW-0560">Oxidoreductase</keyword>
<dbReference type="Pfam" id="PF02826">
    <property type="entry name" value="2-Hacid_dh_C"/>
    <property type="match status" value="1"/>
</dbReference>
<feature type="domain" description="D-isomer specific 2-hydroxyacid dehydrogenase catalytic" evidence="4">
    <location>
        <begin position="8"/>
        <end position="94"/>
    </location>
</feature>
<evidence type="ECO:0000256" key="3">
    <source>
        <dbReference type="ARBA" id="ARBA00023027"/>
    </source>
</evidence>
<reference evidence="6" key="1">
    <citation type="journal article" date="2014" name="Front. Microbiol.">
        <title>High frequency of phylogenetically diverse reductive dehalogenase-homologous genes in deep subseafloor sedimentary metagenomes.</title>
        <authorList>
            <person name="Kawai M."/>
            <person name="Futagami T."/>
            <person name="Toyoda A."/>
            <person name="Takaki Y."/>
            <person name="Nishi S."/>
            <person name="Hori S."/>
            <person name="Arai W."/>
            <person name="Tsubouchi T."/>
            <person name="Morono Y."/>
            <person name="Uchiyama I."/>
            <person name="Ito T."/>
            <person name="Fujiyama A."/>
            <person name="Inagaki F."/>
            <person name="Takami H."/>
        </authorList>
    </citation>
    <scope>NUCLEOTIDE SEQUENCE</scope>
    <source>
        <strain evidence="6">Expedition CK06-06</strain>
    </source>
</reference>
<evidence type="ECO:0000256" key="2">
    <source>
        <dbReference type="ARBA" id="ARBA00023002"/>
    </source>
</evidence>
<dbReference type="GO" id="GO:0016616">
    <property type="term" value="F:oxidoreductase activity, acting on the CH-OH group of donors, NAD or NADP as acceptor"/>
    <property type="evidence" value="ECO:0007669"/>
    <property type="project" value="InterPro"/>
</dbReference>
<evidence type="ECO:0000259" key="5">
    <source>
        <dbReference type="Pfam" id="PF02826"/>
    </source>
</evidence>
<comment type="similarity">
    <text evidence="1">Belongs to the D-isomer specific 2-hydroxyacid dehydrogenase family.</text>
</comment>
<dbReference type="PROSITE" id="PS00065">
    <property type="entry name" value="D_2_HYDROXYACID_DH_1"/>
    <property type="match status" value="1"/>
</dbReference>
<feature type="domain" description="D-isomer specific 2-hydroxyacid dehydrogenase NAD-binding" evidence="5">
    <location>
        <begin position="95"/>
        <end position="192"/>
    </location>
</feature>
<evidence type="ECO:0000256" key="1">
    <source>
        <dbReference type="ARBA" id="ARBA00005854"/>
    </source>
</evidence>
<dbReference type="SUPFAM" id="SSF52283">
    <property type="entry name" value="Formate/glycerate dehydrogenase catalytic domain-like"/>
    <property type="match status" value="1"/>
</dbReference>
<dbReference type="PANTHER" id="PTHR43761:SF1">
    <property type="entry name" value="D-ISOMER SPECIFIC 2-HYDROXYACID DEHYDROGENASE CATALYTIC DOMAIN-CONTAINING PROTEIN-RELATED"/>
    <property type="match status" value="1"/>
</dbReference>
<proteinExistence type="inferred from homology"/>
<accession>X1C6T1</accession>
<sequence length="194" mass="22331">DDIDYSRLKELGDYVQYELSLEDDPILYAKGSEIVIVHKISMTRDRIKALLPELKLMCEAATGYNNIDIEAAKEFSIRVTNVAEYAKYSVVQQVFAYILQFATSLREYHEDVKRGLWQKSKTFDLLNYPTFELYQKKIGIIGFGSIGQEVARIAEAFRMQVLSHDIVDISKTGYKNYTLEEVLKESDIIVSCIF</sequence>
<comment type="caution">
    <text evidence="6">The sequence shown here is derived from an EMBL/GenBank/DDBJ whole genome shotgun (WGS) entry which is preliminary data.</text>
</comment>
<keyword evidence="3" id="KW-0520">NAD</keyword>
<gene>
    <name evidence="6" type="ORF">S01H4_22739</name>
</gene>
<dbReference type="InterPro" id="IPR006139">
    <property type="entry name" value="D-isomer_2_OHA_DH_cat_dom"/>
</dbReference>
<dbReference type="InterPro" id="IPR050418">
    <property type="entry name" value="D-iso_2-hydroxyacid_DH_PdxB"/>
</dbReference>
<dbReference type="Pfam" id="PF00389">
    <property type="entry name" value="2-Hacid_dh"/>
    <property type="match status" value="1"/>
</dbReference>
<dbReference type="SUPFAM" id="SSF51735">
    <property type="entry name" value="NAD(P)-binding Rossmann-fold domains"/>
    <property type="match status" value="1"/>
</dbReference>
<evidence type="ECO:0000313" key="6">
    <source>
        <dbReference type="EMBL" id="GAG88992.1"/>
    </source>
</evidence>
<organism evidence="6">
    <name type="scientific">marine sediment metagenome</name>
    <dbReference type="NCBI Taxonomy" id="412755"/>
    <lineage>
        <taxon>unclassified sequences</taxon>
        <taxon>metagenomes</taxon>
        <taxon>ecological metagenomes</taxon>
    </lineage>
</organism>
<protein>
    <recommendedName>
        <fullName evidence="7">D-isomer specific 2-hydroxyacid dehydrogenase catalytic domain-containing protein</fullName>
    </recommendedName>
</protein>